<dbReference type="EMBL" id="JANGAC010000001">
    <property type="protein sequence ID" value="MCQ4921531.1"/>
    <property type="molecule type" value="Genomic_DNA"/>
</dbReference>
<accession>A0ABT1S4Z5</accession>
<organism evidence="1 2">
    <name type="scientific">Tissierella carlieri</name>
    <dbReference type="NCBI Taxonomy" id="689904"/>
    <lineage>
        <taxon>Bacteria</taxon>
        <taxon>Bacillati</taxon>
        <taxon>Bacillota</taxon>
        <taxon>Tissierellia</taxon>
        <taxon>Tissierellales</taxon>
        <taxon>Tissierellaceae</taxon>
        <taxon>Tissierella</taxon>
    </lineage>
</organism>
<name>A0ABT1S4Z5_9FIRM</name>
<proteinExistence type="predicted"/>
<comment type="caution">
    <text evidence="1">The sequence shown here is derived from an EMBL/GenBank/DDBJ whole genome shotgun (WGS) entry which is preliminary data.</text>
</comment>
<dbReference type="RefSeq" id="WP_256310051.1">
    <property type="nucleotide sequence ID" value="NZ_JANGAC010000001.1"/>
</dbReference>
<reference evidence="1 2" key="1">
    <citation type="submission" date="2022-06" db="EMBL/GenBank/DDBJ databases">
        <title>Isolation of gut microbiota from human fecal samples.</title>
        <authorList>
            <person name="Pamer E.G."/>
            <person name="Barat B."/>
            <person name="Waligurski E."/>
            <person name="Medina S."/>
            <person name="Paddock L."/>
            <person name="Mostad J."/>
        </authorList>
    </citation>
    <scope>NUCLEOTIDE SEQUENCE [LARGE SCALE GENOMIC DNA]</scope>
    <source>
        <strain evidence="1 2">DFI.7.95</strain>
    </source>
</reference>
<gene>
    <name evidence="1" type="ORF">NE686_00415</name>
</gene>
<sequence>MRPPCLNCKTRHLGCHDKCDRYKKYKEHFKTNDKEEKQFAAYLVSAMKSMKGERA</sequence>
<evidence type="ECO:0000313" key="2">
    <source>
        <dbReference type="Proteomes" id="UP001524478"/>
    </source>
</evidence>
<keyword evidence="2" id="KW-1185">Reference proteome</keyword>
<dbReference type="Proteomes" id="UP001524478">
    <property type="component" value="Unassembled WGS sequence"/>
</dbReference>
<protein>
    <submittedName>
        <fullName evidence="1">Uncharacterized protein</fullName>
    </submittedName>
</protein>
<evidence type="ECO:0000313" key="1">
    <source>
        <dbReference type="EMBL" id="MCQ4921531.1"/>
    </source>
</evidence>